<proteinExistence type="predicted"/>
<keyword evidence="1" id="KW-0378">Hydrolase</keyword>
<evidence type="ECO:0000256" key="1">
    <source>
        <dbReference type="ARBA" id="ARBA00022801"/>
    </source>
</evidence>
<dbReference type="InterPro" id="IPR050212">
    <property type="entry name" value="Ntdp-like"/>
</dbReference>
<reference evidence="3" key="1">
    <citation type="journal article" date="2020" name="mSystems">
        <title>Genome- and Community-Level Interaction Insights into Carbon Utilization and Element Cycling Functions of Hydrothermarchaeota in Hydrothermal Sediment.</title>
        <authorList>
            <person name="Zhou Z."/>
            <person name="Liu Y."/>
            <person name="Xu W."/>
            <person name="Pan J."/>
            <person name="Luo Z.H."/>
            <person name="Li M."/>
        </authorList>
    </citation>
    <scope>NUCLEOTIDE SEQUENCE [LARGE SCALE GENOMIC DNA]</scope>
    <source>
        <strain evidence="3">SpSt-556</strain>
    </source>
</reference>
<dbReference type="GO" id="GO:0016787">
    <property type="term" value="F:hydrolase activity"/>
    <property type="evidence" value="ECO:0007669"/>
    <property type="project" value="UniProtKB-KW"/>
</dbReference>
<name>A0A7C4KZY7_9CHLR</name>
<dbReference type="Gene3D" id="2.40.380.10">
    <property type="entry name" value="FomD-like"/>
    <property type="match status" value="1"/>
</dbReference>
<feature type="domain" description="DUF402" evidence="2">
    <location>
        <begin position="87"/>
        <end position="215"/>
    </location>
</feature>
<organism evidence="3">
    <name type="scientific">Bellilinea caldifistulae</name>
    <dbReference type="NCBI Taxonomy" id="360411"/>
    <lineage>
        <taxon>Bacteria</taxon>
        <taxon>Bacillati</taxon>
        <taxon>Chloroflexota</taxon>
        <taxon>Anaerolineae</taxon>
        <taxon>Anaerolineales</taxon>
        <taxon>Anaerolineaceae</taxon>
        <taxon>Bellilinea</taxon>
    </lineage>
</organism>
<dbReference type="PANTHER" id="PTHR39159:SF1">
    <property type="entry name" value="UPF0374 PROTEIN YGAC"/>
    <property type="match status" value="1"/>
</dbReference>
<dbReference type="InterPro" id="IPR035930">
    <property type="entry name" value="FomD-like_sf"/>
</dbReference>
<sequence>MKGSTPLLRRSKMSSSAVRITASPCTAAASACIFMCANRWRLAGRGGWPFMPMPCTACVKQAGWGMSETVAVIKQDTSGREVWRYTGEVLQRAARGVLLQAYFDREDRLFHGIWLCKGDRFVEAYFTHRWYNIFEIHHREGDALKGWYCNITRPAQLLNGQVEYVDLALDLLVYPDGSSLLLDEDEFTALNLDEGERRRARQAVNALRRWFTAHQPFRLQEQFGRLLR</sequence>
<protein>
    <submittedName>
        <fullName evidence="3">DUF402 domain-containing protein</fullName>
    </submittedName>
</protein>
<dbReference type="AlphaFoldDB" id="A0A7C4KZY7"/>
<dbReference type="EMBL" id="DSXR01000093">
    <property type="protein sequence ID" value="HGS87816.1"/>
    <property type="molecule type" value="Genomic_DNA"/>
</dbReference>
<gene>
    <name evidence="3" type="ORF">ENT17_09385</name>
</gene>
<dbReference type="Pfam" id="PF04167">
    <property type="entry name" value="DUF402"/>
    <property type="match status" value="1"/>
</dbReference>
<evidence type="ECO:0000313" key="3">
    <source>
        <dbReference type="EMBL" id="HGS87816.1"/>
    </source>
</evidence>
<comment type="caution">
    <text evidence="3">The sequence shown here is derived from an EMBL/GenBank/DDBJ whole genome shotgun (WGS) entry which is preliminary data.</text>
</comment>
<dbReference type="PROSITE" id="PS51257">
    <property type="entry name" value="PROKAR_LIPOPROTEIN"/>
    <property type="match status" value="1"/>
</dbReference>
<evidence type="ECO:0000259" key="2">
    <source>
        <dbReference type="Pfam" id="PF04167"/>
    </source>
</evidence>
<dbReference type="PANTHER" id="PTHR39159">
    <property type="match status" value="1"/>
</dbReference>
<dbReference type="InterPro" id="IPR007295">
    <property type="entry name" value="DUF402"/>
</dbReference>
<dbReference type="SUPFAM" id="SSF159234">
    <property type="entry name" value="FomD-like"/>
    <property type="match status" value="1"/>
</dbReference>
<accession>A0A7C4KZY7</accession>